<evidence type="ECO:0000313" key="2">
    <source>
        <dbReference type="Proteomes" id="UP000035021"/>
    </source>
</evidence>
<sequence length="54" mass="5913">MTTPSMVTPSAPRIVPMQRLTAREKIDPRSGFITMATVSGTQYGWPTGMEKQAT</sequence>
<proteinExistence type="predicted"/>
<dbReference type="EMBL" id="BAOQ01000051">
    <property type="protein sequence ID" value="GAC86042.1"/>
    <property type="molecule type" value="Genomic_DNA"/>
</dbReference>
<gene>
    <name evidence="1" type="ORF">GP2_051_00240</name>
</gene>
<evidence type="ECO:0000313" key="1">
    <source>
        <dbReference type="EMBL" id="GAC86042.1"/>
    </source>
</evidence>
<protein>
    <submittedName>
        <fullName evidence="1">Uncharacterized protein</fullName>
    </submittedName>
</protein>
<accession>A0ABQ0IR59</accession>
<name>A0ABQ0IR59_9ACTN</name>
<keyword evidence="2" id="KW-1185">Reference proteome</keyword>
<dbReference type="Proteomes" id="UP000035021">
    <property type="component" value="Unassembled WGS sequence"/>
</dbReference>
<organism evidence="1 2">
    <name type="scientific">Gordonia paraffinivorans NBRC 108238</name>
    <dbReference type="NCBI Taxonomy" id="1223543"/>
    <lineage>
        <taxon>Bacteria</taxon>
        <taxon>Bacillati</taxon>
        <taxon>Actinomycetota</taxon>
        <taxon>Actinomycetes</taxon>
        <taxon>Mycobacteriales</taxon>
        <taxon>Gordoniaceae</taxon>
        <taxon>Gordonia</taxon>
    </lineage>
</organism>
<comment type="caution">
    <text evidence="1">The sequence shown here is derived from an EMBL/GenBank/DDBJ whole genome shotgun (WGS) entry which is preliminary data.</text>
</comment>
<reference evidence="1 2" key="1">
    <citation type="submission" date="2013-02" db="EMBL/GenBank/DDBJ databases">
        <title>Whole genome shotgun sequence of Gordonia paraffinivorans NBRC 108238.</title>
        <authorList>
            <person name="Isaki-Nakamura S."/>
            <person name="Hosoyama A."/>
            <person name="Tsuchikane K."/>
            <person name="Ando Y."/>
            <person name="Baba S."/>
            <person name="Ohji S."/>
            <person name="Hamada M."/>
            <person name="Tamura T."/>
            <person name="Yamazoe A."/>
            <person name="Yamazaki S."/>
            <person name="Fujita N."/>
        </authorList>
    </citation>
    <scope>NUCLEOTIDE SEQUENCE [LARGE SCALE GENOMIC DNA]</scope>
    <source>
        <strain evidence="1 2">NBRC 108238</strain>
    </source>
</reference>